<organism evidence="1 2">
    <name type="scientific">Vaccinium darrowii</name>
    <dbReference type="NCBI Taxonomy" id="229202"/>
    <lineage>
        <taxon>Eukaryota</taxon>
        <taxon>Viridiplantae</taxon>
        <taxon>Streptophyta</taxon>
        <taxon>Embryophyta</taxon>
        <taxon>Tracheophyta</taxon>
        <taxon>Spermatophyta</taxon>
        <taxon>Magnoliopsida</taxon>
        <taxon>eudicotyledons</taxon>
        <taxon>Gunneridae</taxon>
        <taxon>Pentapetalae</taxon>
        <taxon>asterids</taxon>
        <taxon>Ericales</taxon>
        <taxon>Ericaceae</taxon>
        <taxon>Vaccinioideae</taxon>
        <taxon>Vaccinieae</taxon>
        <taxon>Vaccinium</taxon>
    </lineage>
</organism>
<proteinExistence type="predicted"/>
<keyword evidence="2" id="KW-1185">Reference proteome</keyword>
<evidence type="ECO:0000313" key="1">
    <source>
        <dbReference type="EMBL" id="KAH7854956.1"/>
    </source>
</evidence>
<gene>
    <name evidence="1" type="ORF">Vadar_019578</name>
</gene>
<name>A0ACB7YNM7_9ERIC</name>
<accession>A0ACB7YNM7</accession>
<evidence type="ECO:0000313" key="2">
    <source>
        <dbReference type="Proteomes" id="UP000828048"/>
    </source>
</evidence>
<sequence length="1608" mass="183420">MLGFPTFYDAVKAVIKAGKYRMYVDNLRTELRRLEDARVIIERRVREARDCGEEIENAVTHWQEDEGRMENDVQELIGQVEARIHCFAFSCPNIMWRYQLGEQAEEKIRDVQRLVECSRHFEKISHPKPRPPELEFPSAENYVHLDSRTPIFEQIVIALKDPNVKTIGVHGLGGVGKTTLVEKVAKKLLDDRTFKQIPLVAVSKVLNVKEIQKKLADKLNLRLDAPTDEEANQRQLWHKFRNGDNYLVILDDIWEVVNLIAIGIPITDGKIGCKVVLTSRNKDLLEIRMKTDGNFPIAELEEGEAWDLFKKQVGNSMESQPEMESLARKVCKKCKGLPVAIKALGAALERKPIHAWRTALVKLEKFMLTNIDGIDSSVLATLRASYDMLVSPDAKSCFLLCCLFPEDFEISIDELMRLCVVRSLLFQKPHTLEEARDATRSAVDILISTYLLSNGSNENVVRIHDVIRDVGISIAREEQAFLVQHGAPQWPRNLVNETSAISLNSAKIRELPDGLVYPQLHTLMFDNSELSDLQVPDNFFDGMKQLTVLILTRIRMRRLPSSVAKLSNLQMLCLNQCKLANIAILGDLKTNLEVLSLRGSDIKALPPEMAQLTSLRVLDLRDCDDLKSIPQGIVSNLTNMEELYFANTFDYWEEIRLLLNTGQLTTLHIHIPAVTLLPKEDLMLEKLKRFRISVGSNFKYYENFPGTRVLKYEESSLRKEFIHLVDNAEVLFLIGIKGLKEVLDYRGVRNGFPNLRCLEVKSCDDDLEYFLGKPKSSVQSHRLHPLQSFNKLNRLVIEKCKLRYLSTPTTARGLVHLEELQVWSCEIMEAIVGFEGQNDENELIGDVMFTKLNKLLLVHLPNLTSFYAEKEKTQTTTRSSSAHLQPLFSNKVILPVLEKLIVRHLDSIEEIWDKQSPLVNQETVSFGQLRDMTVRQCKKLMNLIPSNILPRLRNLQDLAVEGCPNVKFVVFKNKKGEEEAADDSTLIIPRLTHLEIGNMEKLKSFYSSSTTSNAQALFNHQVAFPTLEELCMWNLPKIKELWDKQPLPEPENEAKSFYKLVSIVVKDCNQLVYVFPSYMLPRLQNLVKLVILYCKEMEVIISNKLKENEATSNDNILFAEMNTAILQFLPNLKRLCSEAQLGFSNEDAFPVLKINIQKLAIKERWELTFWLDTMRSCIDPDLTFLVDGTSRKQIHSELKTREEEKSEMAVEHPMKIDSSFNNSSIQMNGSTDHVNSDFTLNRGSPSGSGSREAGNSGLRGLDNLGNTCFMNSAIQCLVHTSELVDHFKDYQKDINTEESSGMKLLRYLLFLHLSLCILFGQGELAFQFGDLLRKLRAPEAGPVSPEEFKSKLAAIDPRFNDGNQHDSQEFLAFLLNELHEDLNCATCKPIEAIDVEGRPDEAESNKQWLNHLSCNTSIIVDLFHGQCQSKLVCPVCETKSSTFERFQDLSLPLPLTESESDTITLDQCLQTYLQEEILGQKDEWNCPNCKTDQPANKKLDLWRLPEILIIHLKRFSNNKKKLETFVDFPIDDFDLSGIVRNSQQPHHYILYAVINHYGDMGGGHYTASVQHGGDQWYEFDDSRVSPVAEHQIKSSAAYVLFYRRKADV</sequence>
<dbReference type="Proteomes" id="UP000828048">
    <property type="component" value="Chromosome 11"/>
</dbReference>
<comment type="caution">
    <text evidence="1">The sequence shown here is derived from an EMBL/GenBank/DDBJ whole genome shotgun (WGS) entry which is preliminary data.</text>
</comment>
<dbReference type="EMBL" id="CM037161">
    <property type="protein sequence ID" value="KAH7854956.1"/>
    <property type="molecule type" value="Genomic_DNA"/>
</dbReference>
<reference evidence="1 2" key="1">
    <citation type="journal article" date="2021" name="Hortic Res">
        <title>High-quality reference genome and annotation aids understanding of berry development for evergreen blueberry (Vaccinium darrowii).</title>
        <authorList>
            <person name="Yu J."/>
            <person name="Hulse-Kemp A.M."/>
            <person name="Babiker E."/>
            <person name="Staton M."/>
        </authorList>
    </citation>
    <scope>NUCLEOTIDE SEQUENCE [LARGE SCALE GENOMIC DNA]</scope>
    <source>
        <strain evidence="2">cv. NJ 8807/NJ 8810</strain>
        <tissue evidence="1">Young leaf</tissue>
    </source>
</reference>
<protein>
    <submittedName>
        <fullName evidence="1">Uncharacterized protein</fullName>
    </submittedName>
</protein>